<sequence length="338" mass="37556">MVTVGIATADNEVQSERKKTIVKVYDVTSKDHLMIENQFGNVNINLWNRDEIRVDITIKASSSSDERVQKYLDAVEISEKRNGDQIVLKTNIDKSGFGGNWIMNRNKDGDKNYVQIDYQVSMPKTNALAVKNSFGNTTIPTFSAPLTINQQYGNFSTTELNGNQVDVDVRFGKADIHEMEDGKLNIQYSKLQLEKAKNINLNNQFGGMWIGEVGRLDGKIGYSGAKIGTVKQSCNIKLDFSGGFKIDQLNKSVDNVDIQASYSSVVLPMADVNDYNFDVTVSYGGFKYPSDGRIMMTAQPSEDDNRGPKLTKQYSGKVGKGTATKVRVTSKFGEVKFQ</sequence>
<dbReference type="OrthoDB" id="1117657at2"/>
<protein>
    <recommendedName>
        <fullName evidence="3">Adhesin domain-containing protein</fullName>
    </recommendedName>
</protein>
<evidence type="ECO:0000313" key="2">
    <source>
        <dbReference type="Proteomes" id="UP000271925"/>
    </source>
</evidence>
<keyword evidence="2" id="KW-1185">Reference proteome</keyword>
<dbReference type="AlphaFoldDB" id="A0A3P1BV17"/>
<evidence type="ECO:0008006" key="3">
    <source>
        <dbReference type="Google" id="ProtNLM"/>
    </source>
</evidence>
<dbReference type="EMBL" id="RQJO01000008">
    <property type="protein sequence ID" value="RRB04955.1"/>
    <property type="molecule type" value="Genomic_DNA"/>
</dbReference>
<proteinExistence type="predicted"/>
<organism evidence="1 2">
    <name type="scientific">Larkinella rosea</name>
    <dbReference type="NCBI Taxonomy" id="2025312"/>
    <lineage>
        <taxon>Bacteria</taxon>
        <taxon>Pseudomonadati</taxon>
        <taxon>Bacteroidota</taxon>
        <taxon>Cytophagia</taxon>
        <taxon>Cytophagales</taxon>
        <taxon>Spirosomataceae</taxon>
        <taxon>Larkinella</taxon>
    </lineage>
</organism>
<name>A0A3P1BV17_9BACT</name>
<reference evidence="1 2" key="1">
    <citation type="submission" date="2018-11" db="EMBL/GenBank/DDBJ databases">
        <authorList>
            <person name="Zhou Z."/>
            <person name="Wang G."/>
        </authorList>
    </citation>
    <scope>NUCLEOTIDE SEQUENCE [LARGE SCALE GENOMIC DNA]</scope>
    <source>
        <strain evidence="1 2">KCTC52004</strain>
    </source>
</reference>
<accession>A0A3P1BV17</accession>
<evidence type="ECO:0000313" key="1">
    <source>
        <dbReference type="EMBL" id="RRB04955.1"/>
    </source>
</evidence>
<comment type="caution">
    <text evidence="1">The sequence shown here is derived from an EMBL/GenBank/DDBJ whole genome shotgun (WGS) entry which is preliminary data.</text>
</comment>
<dbReference type="Proteomes" id="UP000271925">
    <property type="component" value="Unassembled WGS sequence"/>
</dbReference>
<gene>
    <name evidence="1" type="ORF">EHT25_09005</name>
</gene>